<gene>
    <name evidence="1" type="ORF">ACD_80C00145G0049</name>
</gene>
<proteinExistence type="predicted"/>
<sequence length="256" mass="30645">MSNKVFDNLVKKLIKYKGKLIDWEKVSSLLKSSLAEDFSIQKMYKMVYYLKIRWYLENLKKNIFFVKDPERIYSKEEILDLFYRTIVKKHCSDFLKGNRYIWWLKALELNLSSFDIPEELSIVNQYKQATEVIMFDKQIVFKTYAKNKTDNLFKFFWKLTKKVTIGKHTFPIAGLELAILESLYNPGMISQGYINELVKKVIRKYHTTLDVKVWESILRKNKHNTSINRLYTLTKIIDPELADKLKQLIKKYGYFI</sequence>
<reference evidence="1" key="1">
    <citation type="journal article" date="2012" name="Science">
        <title>Fermentation, hydrogen, and sulfur metabolism in multiple uncultivated bacterial phyla.</title>
        <authorList>
            <person name="Wrighton K.C."/>
            <person name="Thomas B.C."/>
            <person name="Sharon I."/>
            <person name="Miller C.S."/>
            <person name="Castelle C.J."/>
            <person name="VerBerkmoes N.C."/>
            <person name="Wilkins M.J."/>
            <person name="Hettich R.L."/>
            <person name="Lipton M.S."/>
            <person name="Williams K.H."/>
            <person name="Long P.E."/>
            <person name="Banfield J.F."/>
        </authorList>
    </citation>
    <scope>NUCLEOTIDE SEQUENCE [LARGE SCALE GENOMIC DNA]</scope>
</reference>
<name>K1X477_9BACT</name>
<evidence type="ECO:0000313" key="1">
    <source>
        <dbReference type="EMBL" id="EKD24915.1"/>
    </source>
</evidence>
<protein>
    <recommendedName>
        <fullName evidence="2">AbiEi antitoxin C-terminal domain-containing protein</fullName>
    </recommendedName>
</protein>
<accession>K1X477</accession>
<dbReference type="AlphaFoldDB" id="K1X477"/>
<evidence type="ECO:0008006" key="2">
    <source>
        <dbReference type="Google" id="ProtNLM"/>
    </source>
</evidence>
<comment type="caution">
    <text evidence="1">The sequence shown here is derived from an EMBL/GenBank/DDBJ whole genome shotgun (WGS) entry which is preliminary data.</text>
</comment>
<dbReference type="EMBL" id="AMFJ01036152">
    <property type="protein sequence ID" value="EKD24915.1"/>
    <property type="molecule type" value="Genomic_DNA"/>
</dbReference>
<organism evidence="1">
    <name type="scientific">uncultured bacterium</name>
    <name type="common">gcode 4</name>
    <dbReference type="NCBI Taxonomy" id="1234023"/>
    <lineage>
        <taxon>Bacteria</taxon>
        <taxon>environmental samples</taxon>
    </lineage>
</organism>